<dbReference type="OrthoDB" id="179913at2"/>
<dbReference type="SUPFAM" id="SSF55347">
    <property type="entry name" value="Glyceraldehyde-3-phosphate dehydrogenase-like, C-terminal domain"/>
    <property type="match status" value="1"/>
</dbReference>
<gene>
    <name evidence="4" type="ORF">SAMN04489750_0297</name>
</gene>
<dbReference type="RefSeq" id="WP_109683776.1">
    <property type="nucleotide sequence ID" value="NZ_QGDN01000001.1"/>
</dbReference>
<dbReference type="Pfam" id="PF01408">
    <property type="entry name" value="GFO_IDH_MocA"/>
    <property type="match status" value="1"/>
</dbReference>
<dbReference type="SUPFAM" id="SSF51735">
    <property type="entry name" value="NAD(P)-binding Rossmann-fold domains"/>
    <property type="match status" value="1"/>
</dbReference>
<evidence type="ECO:0000259" key="2">
    <source>
        <dbReference type="Pfam" id="PF01408"/>
    </source>
</evidence>
<proteinExistence type="predicted"/>
<dbReference type="AlphaFoldDB" id="A0A2Y8ZNT4"/>
<keyword evidence="1" id="KW-0520">NAD</keyword>
<dbReference type="PANTHER" id="PTHR43377">
    <property type="entry name" value="BILIVERDIN REDUCTASE A"/>
    <property type="match status" value="1"/>
</dbReference>
<dbReference type="InterPro" id="IPR036291">
    <property type="entry name" value="NAD(P)-bd_dom_sf"/>
</dbReference>
<keyword evidence="5" id="KW-1185">Reference proteome</keyword>
<name>A0A2Y8ZNT4_9MICO</name>
<feature type="domain" description="GFO/IDH/MocA-like oxidoreductase" evidence="3">
    <location>
        <begin position="130"/>
        <end position="267"/>
    </location>
</feature>
<dbReference type="Gene3D" id="3.30.360.10">
    <property type="entry name" value="Dihydrodipicolinate Reductase, domain 2"/>
    <property type="match status" value="1"/>
</dbReference>
<dbReference type="InterPro" id="IPR055170">
    <property type="entry name" value="GFO_IDH_MocA-like_dom"/>
</dbReference>
<dbReference type="GO" id="GO:0000166">
    <property type="term" value="F:nucleotide binding"/>
    <property type="evidence" value="ECO:0007669"/>
    <property type="project" value="InterPro"/>
</dbReference>
<dbReference type="Pfam" id="PF22725">
    <property type="entry name" value="GFO_IDH_MocA_C3"/>
    <property type="match status" value="1"/>
</dbReference>
<organism evidence="4 5">
    <name type="scientific">Branchiibius hedensis</name>
    <dbReference type="NCBI Taxonomy" id="672460"/>
    <lineage>
        <taxon>Bacteria</taxon>
        <taxon>Bacillati</taxon>
        <taxon>Actinomycetota</taxon>
        <taxon>Actinomycetes</taxon>
        <taxon>Micrococcales</taxon>
        <taxon>Dermacoccaceae</taxon>
        <taxon>Branchiibius</taxon>
    </lineage>
</organism>
<dbReference type="EMBL" id="UESZ01000001">
    <property type="protein sequence ID" value="SSA33026.1"/>
    <property type="molecule type" value="Genomic_DNA"/>
</dbReference>
<dbReference type="Gene3D" id="3.40.50.720">
    <property type="entry name" value="NAD(P)-binding Rossmann-like Domain"/>
    <property type="match status" value="1"/>
</dbReference>
<protein>
    <submittedName>
        <fullName evidence="4">Predicted dehydrogenase</fullName>
    </submittedName>
</protein>
<evidence type="ECO:0000259" key="3">
    <source>
        <dbReference type="Pfam" id="PF22725"/>
    </source>
</evidence>
<dbReference type="Proteomes" id="UP000250028">
    <property type="component" value="Unassembled WGS sequence"/>
</dbReference>
<dbReference type="InterPro" id="IPR000683">
    <property type="entry name" value="Gfo/Idh/MocA-like_OxRdtase_N"/>
</dbReference>
<evidence type="ECO:0000313" key="4">
    <source>
        <dbReference type="EMBL" id="SSA33026.1"/>
    </source>
</evidence>
<sequence length="348" mass="36498">MPQLGIAVAGAGLIGRRHIEEIVACDATRLVGVLDPAPTGREVAAAYDVPCVDSWPDLFDRCRPDGVIVATPNAQHVPGGLACIEAGIPVLVEKPLAPTTAEAEVLVAAAETSGVPLLVGHHRQHSPLLRETRAIIDSGALGSIVAVSGSATFAKPADYFDVGGGWRREPGGGPVLINLVHDVNALLGLFGPIVQVEAIAANATRGFPVEDTAAILFRFASGALGTFTLSDAAASPWSWEQTAQENLAYPTFPDEDCYRISGTLGSLGVPTMRLRTTTGEPSWWSPMQTRVLEVHRTDPLAEQIAHFAAVIRGECAPLVTGRSGLETLRVIDAIEQSIARGAEMAVAS</sequence>
<evidence type="ECO:0000256" key="1">
    <source>
        <dbReference type="ARBA" id="ARBA00023027"/>
    </source>
</evidence>
<accession>A0A2Y8ZNT4</accession>
<dbReference type="PANTHER" id="PTHR43377:SF8">
    <property type="entry name" value="BLR3664 PROTEIN"/>
    <property type="match status" value="1"/>
</dbReference>
<reference evidence="5" key="1">
    <citation type="submission" date="2016-10" db="EMBL/GenBank/DDBJ databases">
        <authorList>
            <person name="Varghese N."/>
            <person name="Submissions S."/>
        </authorList>
    </citation>
    <scope>NUCLEOTIDE SEQUENCE [LARGE SCALE GENOMIC DNA]</scope>
    <source>
        <strain evidence="5">DSM 22951</strain>
    </source>
</reference>
<feature type="domain" description="Gfo/Idh/MocA-like oxidoreductase N-terminal" evidence="2">
    <location>
        <begin position="5"/>
        <end position="121"/>
    </location>
</feature>
<dbReference type="InterPro" id="IPR051450">
    <property type="entry name" value="Gfo/Idh/MocA_Oxidoreductases"/>
</dbReference>
<evidence type="ECO:0000313" key="5">
    <source>
        <dbReference type="Proteomes" id="UP000250028"/>
    </source>
</evidence>